<dbReference type="Pfam" id="PF00563">
    <property type="entry name" value="EAL"/>
    <property type="match status" value="1"/>
</dbReference>
<dbReference type="NCBIfam" id="TIGR00254">
    <property type="entry name" value="GGDEF"/>
    <property type="match status" value="1"/>
</dbReference>
<dbReference type="InterPro" id="IPR000014">
    <property type="entry name" value="PAS"/>
</dbReference>
<name>E8UAF1_DEIML</name>
<reference evidence="4 5" key="1">
    <citation type="journal article" date="2011" name="Stand. Genomic Sci.">
        <title>Complete genome sequence of Deinococcus maricopensis type strain (LB-34).</title>
        <authorList>
            <person name="Pukall R."/>
            <person name="Zeytun A."/>
            <person name="Lucas S."/>
            <person name="Lapidus A."/>
            <person name="Hammon N."/>
            <person name="Deshpande S."/>
            <person name="Nolan M."/>
            <person name="Cheng J.F."/>
            <person name="Pitluck S."/>
            <person name="Liolios K."/>
            <person name="Pagani I."/>
            <person name="Mikhailova N."/>
            <person name="Ivanova N."/>
            <person name="Mavromatis K."/>
            <person name="Pati A."/>
            <person name="Tapia R."/>
            <person name="Han C."/>
            <person name="Goodwin L."/>
            <person name="Chen A."/>
            <person name="Palaniappan K."/>
            <person name="Land M."/>
            <person name="Hauser L."/>
            <person name="Chang Y.J."/>
            <person name="Jeffries C.D."/>
            <person name="Brambilla E.M."/>
            <person name="Rohde M."/>
            <person name="Goker M."/>
            <person name="Detter J.C."/>
            <person name="Woyke T."/>
            <person name="Bristow J."/>
            <person name="Eisen J.A."/>
            <person name="Markowitz V."/>
            <person name="Hugenholtz P."/>
            <person name="Kyrpides N.C."/>
            <person name="Klenk H.P."/>
        </authorList>
    </citation>
    <scope>NUCLEOTIDE SEQUENCE [LARGE SCALE GENOMIC DNA]</scope>
    <source>
        <strain evidence="5">DSM 21211 / LMG 22137 / NRRL B-23946 / LB-34</strain>
    </source>
</reference>
<dbReference type="Pfam" id="PF00990">
    <property type="entry name" value="GGDEF"/>
    <property type="match status" value="1"/>
</dbReference>
<dbReference type="SUPFAM" id="SSF55785">
    <property type="entry name" value="PYP-like sensor domain (PAS domain)"/>
    <property type="match status" value="1"/>
</dbReference>
<dbReference type="PROSITE" id="PS50887">
    <property type="entry name" value="GGDEF"/>
    <property type="match status" value="1"/>
</dbReference>
<dbReference type="Gene3D" id="3.20.20.450">
    <property type="entry name" value="EAL domain"/>
    <property type="match status" value="1"/>
</dbReference>
<feature type="coiled-coil region" evidence="1">
    <location>
        <begin position="286"/>
        <end position="313"/>
    </location>
</feature>
<dbReference type="CDD" id="cd01949">
    <property type="entry name" value="GGDEF"/>
    <property type="match status" value="1"/>
</dbReference>
<dbReference type="InterPro" id="IPR000160">
    <property type="entry name" value="GGDEF_dom"/>
</dbReference>
<dbReference type="GO" id="GO:0071111">
    <property type="term" value="F:cyclic-guanylate-specific phosphodiesterase activity"/>
    <property type="evidence" value="ECO:0007669"/>
    <property type="project" value="InterPro"/>
</dbReference>
<protein>
    <submittedName>
        <fullName evidence="4">Diguanylate cyclase/phosphodiesterase with PAS/PAC sensor(S)</fullName>
    </submittedName>
</protein>
<sequence length="558" mass="59593">MDKGAAARRAHLAPSLPDGYFRAAFDTSPVGVAVLDARTGQVVHANPALLALTSVPLSGLIGRTGPELHLWPDGDPMRWTSPCERDTQLRARDGRVLPVTVNRCDLTVQGRPCTLLHVRAALSAPQGPPPHDALTGLPNRTTLMTRLEGLLRTARARTVGVLLVNFTAFPQVDATLGFQVGDAAVVAVAERLAQLTNAVPGAILGRIDGPLFVVARPAQSAADLEAYAEALLRNLDMPFEVQGHDLHLSPRVGLSVAPRDGVGAGTLFSRASVALAAACRRPIVNAEVYREALTQAARDRLRLEEDLRRAVRDGEGFVVEYQPIIDAARGVVASAEALIRWAHPTRGLLPPGAFMGLAEGSGLIVDLGRLVLRGACAQVAAWAREGLHVHLNVNVAAAQFERGDLVPTVAQALSDTGLPPAQLTLELSEQVLLEDAHNAAVQLARLRVLGVRVAVDDFGTGYSNLAGLVRLPVDDLKLDRSFMQDLELGGGALAVVESTLLLTRRLDLKVVVEGVETVPQLEQVRRLGCHLIQGFYFARPLSADAFLAFARAFEIRPS</sequence>
<dbReference type="Proteomes" id="UP000008635">
    <property type="component" value="Chromosome"/>
</dbReference>
<dbReference type="SMART" id="SM00091">
    <property type="entry name" value="PAS"/>
    <property type="match status" value="1"/>
</dbReference>
<dbReference type="AlphaFoldDB" id="E8UAF1"/>
<proteinExistence type="predicted"/>
<dbReference type="InterPro" id="IPR035965">
    <property type="entry name" value="PAS-like_dom_sf"/>
</dbReference>
<dbReference type="InterPro" id="IPR035919">
    <property type="entry name" value="EAL_sf"/>
</dbReference>
<dbReference type="SUPFAM" id="SSF141868">
    <property type="entry name" value="EAL domain-like"/>
    <property type="match status" value="1"/>
</dbReference>
<dbReference type="InterPro" id="IPR043128">
    <property type="entry name" value="Rev_trsase/Diguanyl_cyclase"/>
</dbReference>
<dbReference type="HOGENOM" id="CLU_000445_70_20_0"/>
<keyword evidence="5" id="KW-1185">Reference proteome</keyword>
<evidence type="ECO:0000256" key="1">
    <source>
        <dbReference type="SAM" id="Coils"/>
    </source>
</evidence>
<dbReference type="SMART" id="SM00052">
    <property type="entry name" value="EAL"/>
    <property type="match status" value="1"/>
</dbReference>
<dbReference type="RefSeq" id="WP_013557545.1">
    <property type="nucleotide sequence ID" value="NC_014958.1"/>
</dbReference>
<dbReference type="PROSITE" id="PS50883">
    <property type="entry name" value="EAL"/>
    <property type="match status" value="1"/>
</dbReference>
<dbReference type="PANTHER" id="PTHR33121">
    <property type="entry name" value="CYCLIC DI-GMP PHOSPHODIESTERASE PDEF"/>
    <property type="match status" value="1"/>
</dbReference>
<dbReference type="KEGG" id="dmr:Deima_2402"/>
<dbReference type="PANTHER" id="PTHR33121:SF70">
    <property type="entry name" value="SIGNALING PROTEIN YKOW"/>
    <property type="match status" value="1"/>
</dbReference>
<dbReference type="eggNOG" id="COG5001">
    <property type="taxonomic scope" value="Bacteria"/>
</dbReference>
<dbReference type="InterPro" id="IPR001633">
    <property type="entry name" value="EAL_dom"/>
</dbReference>
<keyword evidence="1" id="KW-0175">Coiled coil</keyword>
<feature type="domain" description="EAL" evidence="2">
    <location>
        <begin position="300"/>
        <end position="554"/>
    </location>
</feature>
<accession>E8UAF1</accession>
<dbReference type="InterPro" id="IPR050706">
    <property type="entry name" value="Cyclic-di-GMP_PDE-like"/>
</dbReference>
<dbReference type="EMBL" id="CP002454">
    <property type="protein sequence ID" value="ADV68040.1"/>
    <property type="molecule type" value="Genomic_DNA"/>
</dbReference>
<dbReference type="CDD" id="cd01948">
    <property type="entry name" value="EAL"/>
    <property type="match status" value="1"/>
</dbReference>
<evidence type="ECO:0000259" key="3">
    <source>
        <dbReference type="PROSITE" id="PS50887"/>
    </source>
</evidence>
<reference evidence="5" key="2">
    <citation type="submission" date="2011-01" db="EMBL/GenBank/DDBJ databases">
        <title>The complete genome of Deinococcus maricopensis DSM 21211.</title>
        <authorList>
            <consortium name="US DOE Joint Genome Institute (JGI-PGF)"/>
            <person name="Lucas S."/>
            <person name="Copeland A."/>
            <person name="Lapidus A."/>
            <person name="Goodwin L."/>
            <person name="Pitluck S."/>
            <person name="Kyrpides N."/>
            <person name="Mavromatis K."/>
            <person name="Pagani I."/>
            <person name="Ivanova N."/>
            <person name="Ovchinnikova G."/>
            <person name="Zeytun A."/>
            <person name="Detter J.C."/>
            <person name="Han C."/>
            <person name="Land M."/>
            <person name="Hauser L."/>
            <person name="Markowitz V."/>
            <person name="Cheng J.-F."/>
            <person name="Hugenholtz P."/>
            <person name="Woyke T."/>
            <person name="Wu D."/>
            <person name="Pukall R."/>
            <person name="Gehrich-Schroeter G."/>
            <person name="Brambilla E."/>
            <person name="Klenk H.-P."/>
            <person name="Eisen J.A."/>
        </authorList>
    </citation>
    <scope>NUCLEOTIDE SEQUENCE [LARGE SCALE GENOMIC DNA]</scope>
    <source>
        <strain evidence="5">DSM 21211 / LMG 22137 / NRRL B-23946 / LB-34</strain>
    </source>
</reference>
<gene>
    <name evidence="4" type="ordered locus">Deima_2402</name>
</gene>
<evidence type="ECO:0000313" key="4">
    <source>
        <dbReference type="EMBL" id="ADV68040.1"/>
    </source>
</evidence>
<dbReference type="STRING" id="709986.Deima_2402"/>
<dbReference type="Pfam" id="PF13188">
    <property type="entry name" value="PAS_8"/>
    <property type="match status" value="1"/>
</dbReference>
<dbReference type="Gene3D" id="3.30.450.20">
    <property type="entry name" value="PAS domain"/>
    <property type="match status" value="1"/>
</dbReference>
<feature type="domain" description="GGDEF" evidence="3">
    <location>
        <begin position="157"/>
        <end position="292"/>
    </location>
</feature>
<evidence type="ECO:0000259" key="2">
    <source>
        <dbReference type="PROSITE" id="PS50883"/>
    </source>
</evidence>
<dbReference type="SMART" id="SM00267">
    <property type="entry name" value="GGDEF"/>
    <property type="match status" value="1"/>
</dbReference>
<dbReference type="CDD" id="cd00130">
    <property type="entry name" value="PAS"/>
    <property type="match status" value="1"/>
</dbReference>
<organism evidence="4 5">
    <name type="scientific">Deinococcus maricopensis (strain DSM 21211 / LMG 22137 / NRRL B-23946 / LB-34)</name>
    <dbReference type="NCBI Taxonomy" id="709986"/>
    <lineage>
        <taxon>Bacteria</taxon>
        <taxon>Thermotogati</taxon>
        <taxon>Deinococcota</taxon>
        <taxon>Deinococci</taxon>
        <taxon>Deinococcales</taxon>
        <taxon>Deinococcaceae</taxon>
        <taxon>Deinococcus</taxon>
    </lineage>
</organism>
<dbReference type="SUPFAM" id="SSF55073">
    <property type="entry name" value="Nucleotide cyclase"/>
    <property type="match status" value="1"/>
</dbReference>
<evidence type="ECO:0000313" key="5">
    <source>
        <dbReference type="Proteomes" id="UP000008635"/>
    </source>
</evidence>
<dbReference type="OrthoDB" id="101222at2"/>
<dbReference type="Gene3D" id="3.30.70.270">
    <property type="match status" value="1"/>
</dbReference>
<dbReference type="InterPro" id="IPR029787">
    <property type="entry name" value="Nucleotide_cyclase"/>
</dbReference>